<feature type="region of interest" description="Disordered" evidence="6">
    <location>
        <begin position="231"/>
        <end position="290"/>
    </location>
</feature>
<evidence type="ECO:0000256" key="3">
    <source>
        <dbReference type="ARBA" id="ARBA00022801"/>
    </source>
</evidence>
<evidence type="ECO:0000256" key="4">
    <source>
        <dbReference type="ARBA" id="ARBA00023134"/>
    </source>
</evidence>
<evidence type="ECO:0000256" key="2">
    <source>
        <dbReference type="ARBA" id="ARBA00022741"/>
    </source>
</evidence>
<keyword evidence="3" id="KW-0378">Hydrolase</keyword>
<accession>M0DN06</accession>
<dbReference type="InterPro" id="IPR005129">
    <property type="entry name" value="GTPase_ArgK"/>
</dbReference>
<dbReference type="PANTHER" id="PTHR43087">
    <property type="entry name" value="LYSINE/ARGININE/ORNITHINE TRANSPORT SYSTEM KINASE"/>
    <property type="match status" value="1"/>
</dbReference>
<protein>
    <submittedName>
        <fullName evidence="8">LAO/AO transporter ATPase</fullName>
    </submittedName>
</protein>
<dbReference type="InterPro" id="IPR027417">
    <property type="entry name" value="P-loop_NTPase"/>
</dbReference>
<reference evidence="8 9" key="1">
    <citation type="journal article" date="2014" name="PLoS Genet.">
        <title>Phylogenetically driven sequencing of extremely halophilic archaea reveals strategies for static and dynamic osmo-response.</title>
        <authorList>
            <person name="Becker E.A."/>
            <person name="Seitzer P.M."/>
            <person name="Tritt A."/>
            <person name="Larsen D."/>
            <person name="Krusor M."/>
            <person name="Yao A.I."/>
            <person name="Wu D."/>
            <person name="Madern D."/>
            <person name="Eisen J.A."/>
            <person name="Darling A.E."/>
            <person name="Facciotti M.T."/>
        </authorList>
    </citation>
    <scope>NUCLEOTIDE SEQUENCE [LARGE SCALE GENOMIC DNA]</scope>
    <source>
        <strain evidence="8 9">DSM 14210</strain>
    </source>
</reference>
<comment type="caution">
    <text evidence="8">The sequence shown here is derived from an EMBL/GenBank/DDBJ whole genome shotgun (WGS) entry which is preliminary data.</text>
</comment>
<dbReference type="GO" id="GO:0005525">
    <property type="term" value="F:GTP binding"/>
    <property type="evidence" value="ECO:0007669"/>
    <property type="project" value="UniProtKB-KW"/>
</dbReference>
<name>M0DN06_9EURY</name>
<evidence type="ECO:0000313" key="8">
    <source>
        <dbReference type="EMBL" id="ELZ36870.1"/>
    </source>
</evidence>
<feature type="compositionally biased region" description="Acidic residues" evidence="6">
    <location>
        <begin position="280"/>
        <end position="290"/>
    </location>
</feature>
<keyword evidence="9" id="KW-1185">Reference proteome</keyword>
<dbReference type="InterPro" id="IPR052040">
    <property type="entry name" value="GTPase/Isobutyryl-CoA_mutase"/>
</dbReference>
<keyword evidence="5" id="KW-0143">Chaperone</keyword>
<dbReference type="EMBL" id="AOJD01000051">
    <property type="protein sequence ID" value="ELZ36870.1"/>
    <property type="molecule type" value="Genomic_DNA"/>
</dbReference>
<feature type="domain" description="AAA+ ATPase" evidence="7">
    <location>
        <begin position="61"/>
        <end position="322"/>
    </location>
</feature>
<evidence type="ECO:0000256" key="6">
    <source>
        <dbReference type="SAM" id="MobiDB-lite"/>
    </source>
</evidence>
<dbReference type="Pfam" id="PF03308">
    <property type="entry name" value="MeaB"/>
    <property type="match status" value="1"/>
</dbReference>
<comment type="similarity">
    <text evidence="1">Belongs to the SIMIBI class G3E GTPase family. ArgK/MeaB subfamily.</text>
</comment>
<dbReference type="PATRIC" id="fig|1227485.3.peg.1930"/>
<dbReference type="SUPFAM" id="SSF52540">
    <property type="entry name" value="P-loop containing nucleoside triphosphate hydrolases"/>
    <property type="match status" value="1"/>
</dbReference>
<dbReference type="PANTHER" id="PTHR43087:SF1">
    <property type="entry name" value="LAO_AO TRANSPORT SYSTEM ATPASE"/>
    <property type="match status" value="1"/>
</dbReference>
<dbReference type="SMART" id="SM00382">
    <property type="entry name" value="AAA"/>
    <property type="match status" value="1"/>
</dbReference>
<dbReference type="AlphaFoldDB" id="M0DN06"/>
<dbReference type="Gene3D" id="3.40.50.300">
    <property type="entry name" value="P-loop containing nucleotide triphosphate hydrolases"/>
    <property type="match status" value="1"/>
</dbReference>
<dbReference type="GO" id="GO:0003924">
    <property type="term" value="F:GTPase activity"/>
    <property type="evidence" value="ECO:0007669"/>
    <property type="project" value="InterPro"/>
</dbReference>
<organism evidence="8 9">
    <name type="scientific">Halorubrum tebenquichense DSM 14210</name>
    <dbReference type="NCBI Taxonomy" id="1227485"/>
    <lineage>
        <taxon>Archaea</taxon>
        <taxon>Methanobacteriati</taxon>
        <taxon>Methanobacteriota</taxon>
        <taxon>Stenosarchaea group</taxon>
        <taxon>Halobacteria</taxon>
        <taxon>Halobacteriales</taxon>
        <taxon>Haloferacaceae</taxon>
        <taxon>Halorubrum</taxon>
    </lineage>
</organism>
<keyword evidence="2" id="KW-0547">Nucleotide-binding</keyword>
<sequence>MDGSDAPALGDAPTLSAADAALVDELLDGSHRALARVITKIENRTPGYRAIVSALHEHTGGADVVGITGSPGAGKSTLVDKLAADYRDRGDTVGVIAVDPSSPYTGGAVLGDRIRMGSNVGDMDVFFRSMSARGQLGGLSTATADAVKALDAFGKDVVILETVGAGQNEVDVVRTADTVAVLVQPGSGDDVQTLKAGILEIGDVFVVNKADMDGAQRTVAELEEMVHRREGGTTGRDAGHHGAASMASTGADGSGSGHRDAGHAGGSESGETGDAAGVADADDADDDESWTPEVLETVANTGEGVAALIETFDAHAAYLRESGEIAATERRRYAEEIRTLVRADVGALATDEIERRGGIDRLAERVRDRETDPYAVAEAIVGPIADCVEETGDRARDE</sequence>
<evidence type="ECO:0000259" key="7">
    <source>
        <dbReference type="SMART" id="SM00382"/>
    </source>
</evidence>
<proteinExistence type="inferred from homology"/>
<dbReference type="Proteomes" id="UP000011523">
    <property type="component" value="Unassembled WGS sequence"/>
</dbReference>
<keyword evidence="4" id="KW-0342">GTP-binding</keyword>
<dbReference type="NCBIfam" id="TIGR00750">
    <property type="entry name" value="lao"/>
    <property type="match status" value="1"/>
</dbReference>
<dbReference type="InterPro" id="IPR003593">
    <property type="entry name" value="AAA+_ATPase"/>
</dbReference>
<evidence type="ECO:0000256" key="5">
    <source>
        <dbReference type="ARBA" id="ARBA00023186"/>
    </source>
</evidence>
<gene>
    <name evidence="8" type="ORF">C472_09918</name>
</gene>
<dbReference type="RefSeq" id="WP_006629647.1">
    <property type="nucleotide sequence ID" value="NZ_AOJD01000051.1"/>
</dbReference>
<dbReference type="OrthoDB" id="21324at2157"/>
<evidence type="ECO:0000313" key="9">
    <source>
        <dbReference type="Proteomes" id="UP000011523"/>
    </source>
</evidence>
<evidence type="ECO:0000256" key="1">
    <source>
        <dbReference type="ARBA" id="ARBA00009625"/>
    </source>
</evidence>